<comment type="function">
    <text evidence="9">Essential component of the TIM23 complex, a complex that mediates the translocation of transit peptide-containing proteins across the mitochondrial inner membrane.</text>
</comment>
<dbReference type="STRING" id="1344418.A0A1D2VCP3"/>
<evidence type="ECO:0000313" key="11">
    <source>
        <dbReference type="Proteomes" id="UP000095038"/>
    </source>
</evidence>
<protein>
    <recommendedName>
        <fullName evidence="3 9">Mitochondrial import inner membrane translocase subunit Tim21</fullName>
    </recommendedName>
</protein>
<dbReference type="OrthoDB" id="436405at2759"/>
<keyword evidence="4 9" id="KW-0812">Transmembrane</keyword>
<evidence type="ECO:0000256" key="5">
    <source>
        <dbReference type="ARBA" id="ARBA00022946"/>
    </source>
</evidence>
<accession>A0A1D2VCP3</accession>
<keyword evidence="9" id="KW-0653">Protein transport</keyword>
<dbReference type="InParanoid" id="A0A1D2VCP3"/>
<keyword evidence="5" id="KW-0809">Transit peptide</keyword>
<dbReference type="GO" id="GO:0030150">
    <property type="term" value="P:protein import into mitochondrial matrix"/>
    <property type="evidence" value="ECO:0007669"/>
    <property type="project" value="UniProtKB-UniRule"/>
</dbReference>
<evidence type="ECO:0000256" key="2">
    <source>
        <dbReference type="ARBA" id="ARBA00010867"/>
    </source>
</evidence>
<keyword evidence="6 9" id="KW-1133">Transmembrane helix</keyword>
<evidence type="ECO:0000256" key="6">
    <source>
        <dbReference type="ARBA" id="ARBA00022989"/>
    </source>
</evidence>
<evidence type="ECO:0000256" key="4">
    <source>
        <dbReference type="ARBA" id="ARBA00022692"/>
    </source>
</evidence>
<sequence>TTTLVLGAVGLTSMVIYLLFTELLLPSGDTQVFNRTVTLVENDLECQKLLRMKPGARLKAYGESSENKWTRNRPISSIRKPDPNNPNQELLFMKFHVESEEKIGNVQLEIKSTDIANPEYVYLFLQVDGYKHFIISPPRKVVRIPGKTDNSGFLGIKWGLKKE</sequence>
<organism evidence="10 11">
    <name type="scientific">Ascoidea rubescens DSM 1968</name>
    <dbReference type="NCBI Taxonomy" id="1344418"/>
    <lineage>
        <taxon>Eukaryota</taxon>
        <taxon>Fungi</taxon>
        <taxon>Dikarya</taxon>
        <taxon>Ascomycota</taxon>
        <taxon>Saccharomycotina</taxon>
        <taxon>Saccharomycetes</taxon>
        <taxon>Ascoideaceae</taxon>
        <taxon>Ascoidea</taxon>
    </lineage>
</organism>
<feature type="non-terminal residue" evidence="10">
    <location>
        <position position="163"/>
    </location>
</feature>
<keyword evidence="11" id="KW-1185">Reference proteome</keyword>
<keyword evidence="9" id="KW-0999">Mitochondrion inner membrane</keyword>
<dbReference type="GeneID" id="30963088"/>
<dbReference type="GO" id="GO:0005744">
    <property type="term" value="C:TIM23 mitochondrial import inner membrane translocase complex"/>
    <property type="evidence" value="ECO:0007669"/>
    <property type="project" value="UniProtKB-UniRule"/>
</dbReference>
<dbReference type="PANTHER" id="PTHR13032">
    <property type="entry name" value="MITOCHONDRIAL IMPORT INNER MEMBRANE TRANSLOCASE SUBUNIT TIM21"/>
    <property type="match status" value="1"/>
</dbReference>
<comment type="subcellular location">
    <subcellularLocation>
        <location evidence="9">Mitochondrion inner membrane</location>
        <topology evidence="9">Single-pass membrane protein</topology>
    </subcellularLocation>
    <subcellularLocation>
        <location evidence="1">Mitochondrion membrane</location>
        <topology evidence="1">Single-pass membrane protein</topology>
    </subcellularLocation>
</comment>
<keyword evidence="7 9" id="KW-0496">Mitochondrion</keyword>
<dbReference type="Gene3D" id="3.10.450.320">
    <property type="entry name" value="Mitochondrial import inner membrane translocase subunit Tim21"/>
    <property type="match status" value="1"/>
</dbReference>
<proteinExistence type="inferred from homology"/>
<dbReference type="InterPro" id="IPR038552">
    <property type="entry name" value="Tim21_IMS_sf"/>
</dbReference>
<evidence type="ECO:0000256" key="3">
    <source>
        <dbReference type="ARBA" id="ARBA00020726"/>
    </source>
</evidence>
<dbReference type="Proteomes" id="UP000095038">
    <property type="component" value="Unassembled WGS sequence"/>
</dbReference>
<feature type="transmembrane region" description="Helical" evidence="9">
    <location>
        <begin position="6"/>
        <end position="25"/>
    </location>
</feature>
<dbReference type="InterPro" id="IPR013261">
    <property type="entry name" value="Tim21"/>
</dbReference>
<feature type="non-terminal residue" evidence="10">
    <location>
        <position position="1"/>
    </location>
</feature>
<dbReference type="EMBL" id="KV454486">
    <property type="protein sequence ID" value="ODV59405.1"/>
    <property type="molecule type" value="Genomic_DNA"/>
</dbReference>
<gene>
    <name evidence="10" type="ORF">ASCRUDRAFT_16834</name>
</gene>
<evidence type="ECO:0000256" key="9">
    <source>
        <dbReference type="RuleBase" id="RU367142"/>
    </source>
</evidence>
<dbReference type="PANTHER" id="PTHR13032:SF6">
    <property type="entry name" value="MITOCHONDRIAL IMPORT INNER MEMBRANE TRANSLOCASE SUBUNIT TIM21"/>
    <property type="match status" value="1"/>
</dbReference>
<evidence type="ECO:0000256" key="7">
    <source>
        <dbReference type="ARBA" id="ARBA00023128"/>
    </source>
</evidence>
<keyword evidence="9" id="KW-0813">Transport</keyword>
<evidence type="ECO:0000313" key="10">
    <source>
        <dbReference type="EMBL" id="ODV59405.1"/>
    </source>
</evidence>
<dbReference type="RefSeq" id="XP_020045712.1">
    <property type="nucleotide sequence ID" value="XM_020189452.2"/>
</dbReference>
<keyword evidence="9" id="KW-0811">Translocation</keyword>
<keyword evidence="8 9" id="KW-0472">Membrane</keyword>
<name>A0A1D2VCP3_9ASCO</name>
<comment type="similarity">
    <text evidence="2 9">Belongs to the TIM21 family.</text>
</comment>
<comment type="subunit">
    <text evidence="9">Component of the TIM23 complex.</text>
</comment>
<dbReference type="AlphaFoldDB" id="A0A1D2VCP3"/>
<dbReference type="Pfam" id="PF08294">
    <property type="entry name" value="TIM21"/>
    <property type="match status" value="1"/>
</dbReference>
<reference evidence="11" key="1">
    <citation type="submission" date="2016-05" db="EMBL/GenBank/DDBJ databases">
        <title>Comparative genomics of biotechnologically important yeasts.</title>
        <authorList>
            <consortium name="DOE Joint Genome Institute"/>
            <person name="Riley R."/>
            <person name="Haridas S."/>
            <person name="Wolfe K.H."/>
            <person name="Lopes M.R."/>
            <person name="Hittinger C.T."/>
            <person name="Goker M."/>
            <person name="Salamov A."/>
            <person name="Wisecaver J."/>
            <person name="Long T.M."/>
            <person name="Aerts A.L."/>
            <person name="Barry K."/>
            <person name="Choi C."/>
            <person name="Clum A."/>
            <person name="Coughlan A.Y."/>
            <person name="Deshpande S."/>
            <person name="Douglass A.P."/>
            <person name="Hanson S.J."/>
            <person name="Klenk H.-P."/>
            <person name="Labutti K."/>
            <person name="Lapidus A."/>
            <person name="Lindquist E."/>
            <person name="Lipzen A."/>
            <person name="Meier-Kolthoff J.P."/>
            <person name="Ohm R.A."/>
            <person name="Otillar R.P."/>
            <person name="Pangilinan J."/>
            <person name="Peng Y."/>
            <person name="Rokas A."/>
            <person name="Rosa C.A."/>
            <person name="Scheuner C."/>
            <person name="Sibirny A.A."/>
            <person name="Slot J.C."/>
            <person name="Stielow J.B."/>
            <person name="Sun H."/>
            <person name="Kurtzman C.P."/>
            <person name="Blackwell M."/>
            <person name="Grigoriev I.V."/>
            <person name="Jeffries T.W."/>
        </authorList>
    </citation>
    <scope>NUCLEOTIDE SEQUENCE [LARGE SCALE GENOMIC DNA]</scope>
    <source>
        <strain evidence="11">DSM 1968</strain>
    </source>
</reference>
<dbReference type="FunCoup" id="A0A1D2VCP3">
    <property type="interactions" value="243"/>
</dbReference>
<evidence type="ECO:0000256" key="8">
    <source>
        <dbReference type="ARBA" id="ARBA00023136"/>
    </source>
</evidence>
<evidence type="ECO:0000256" key="1">
    <source>
        <dbReference type="ARBA" id="ARBA00004304"/>
    </source>
</evidence>